<accession>A0A1R4AAP0</accession>
<proteinExistence type="predicted"/>
<dbReference type="Proteomes" id="UP000002899">
    <property type="component" value="Chromosome II"/>
</dbReference>
<evidence type="ECO:0000313" key="3">
    <source>
        <dbReference type="Proteomes" id="UP000002899"/>
    </source>
</evidence>
<evidence type="ECO:0000313" key="2">
    <source>
        <dbReference type="EMBL" id="SJK86068.1"/>
    </source>
</evidence>
<dbReference type="AlphaFoldDB" id="A0A1R4AAP0"/>
<gene>
    <name evidence="2" type="ORF">BMR1_02g03010</name>
</gene>
<reference evidence="2 3" key="3">
    <citation type="journal article" date="2016" name="Sci. Rep.">
        <title>Genome-wide diversity and gene expression profiling of Babesia microti isolates identify polymorphic genes that mediate host-pathogen interactions.</title>
        <authorList>
            <person name="Silva J.C."/>
            <person name="Cornillot E."/>
            <person name="McCracken C."/>
            <person name="Usmani-Brown S."/>
            <person name="Dwivedi A."/>
            <person name="Ifeonu O.O."/>
            <person name="Crabtree J."/>
            <person name="Gotia H.T."/>
            <person name="Virji A.Z."/>
            <person name="Reynes C."/>
            <person name="Colinge J."/>
            <person name="Kumar V."/>
            <person name="Lawres L."/>
            <person name="Pazzi J.E."/>
            <person name="Pablo J.V."/>
            <person name="Hung C."/>
            <person name="Brancato J."/>
            <person name="Kumari P."/>
            <person name="Orvis J."/>
            <person name="Tretina K."/>
            <person name="Chibucos M."/>
            <person name="Ott S."/>
            <person name="Sadzewicz L."/>
            <person name="Sengamalay N."/>
            <person name="Shetty A.C."/>
            <person name="Su Q."/>
            <person name="Tallon L."/>
            <person name="Fraser C.M."/>
            <person name="Frutos R."/>
            <person name="Molina D.M."/>
            <person name="Krause P.J."/>
            <person name="Ben Mamoun C."/>
        </authorList>
    </citation>
    <scope>NUCLEOTIDE SEQUENCE [LARGE SCALE GENOMIC DNA]</scope>
    <source>
        <strain evidence="2 3">RI</strain>
    </source>
</reference>
<reference evidence="2 3" key="2">
    <citation type="journal article" date="2013" name="PLoS ONE">
        <title>Whole genome mapping and re-organization of the nuclear and mitochondrial genomes of Babesia microti isolates.</title>
        <authorList>
            <person name="Cornillot E."/>
            <person name="Dassouli A."/>
            <person name="Garg A."/>
            <person name="Pachikara N."/>
            <person name="Randazzo S."/>
            <person name="Depoix D."/>
            <person name="Carcy B."/>
            <person name="Delbecq S."/>
            <person name="Frutos R."/>
            <person name="Silva J.C."/>
            <person name="Sutton R."/>
            <person name="Krause P.J."/>
            <person name="Mamoun C.B."/>
        </authorList>
    </citation>
    <scope>NUCLEOTIDE SEQUENCE [LARGE SCALE GENOMIC DNA]</scope>
    <source>
        <strain evidence="2 3">RI</strain>
    </source>
</reference>
<dbReference type="InterPro" id="IPR042099">
    <property type="entry name" value="ANL_N_sf"/>
</dbReference>
<dbReference type="KEGG" id="bmic:BMR1_02g03010"/>
<keyword evidence="3" id="KW-1185">Reference proteome</keyword>
<reference evidence="2 3" key="1">
    <citation type="journal article" date="2012" name="Nucleic Acids Res.">
        <title>Sequencing of the smallest Apicomplexan genome from the human pathogen Babesia microti.</title>
        <authorList>
            <person name="Cornillot E."/>
            <person name="Hadj-Kaddour K."/>
            <person name="Dassouli A."/>
            <person name="Noel B."/>
            <person name="Ranwez V."/>
            <person name="Vacherie B."/>
            <person name="Augagneur Y."/>
            <person name="Bres V."/>
            <person name="Duclos A."/>
            <person name="Randazzo S."/>
            <person name="Carcy B."/>
            <person name="Debierre-Grockiego F."/>
            <person name="Delbecq S."/>
            <person name="Moubri-Menage K."/>
            <person name="Shams-Eldin H."/>
            <person name="Usmani-Brown S."/>
            <person name="Bringaud F."/>
            <person name="Wincker P."/>
            <person name="Vivares C.P."/>
            <person name="Schwarz R.T."/>
            <person name="Schetters T.P."/>
            <person name="Krause P.J."/>
            <person name="Gorenflot A."/>
            <person name="Berry V."/>
            <person name="Barbe V."/>
            <person name="Ben Mamoun C."/>
        </authorList>
    </citation>
    <scope>NUCLEOTIDE SEQUENCE [LARGE SCALE GENOMIC DNA]</scope>
    <source>
        <strain evidence="2 3">RI</strain>
    </source>
</reference>
<dbReference type="VEuPathDB" id="PiroplasmaDB:BMR1_02g03010"/>
<evidence type="ECO:0008006" key="4">
    <source>
        <dbReference type="Google" id="ProtNLM"/>
    </source>
</evidence>
<dbReference type="RefSeq" id="XP_021338264.1">
    <property type="nucleotide sequence ID" value="XM_021481645.1"/>
</dbReference>
<evidence type="ECO:0000256" key="1">
    <source>
        <dbReference type="SAM" id="MobiDB-lite"/>
    </source>
</evidence>
<dbReference type="Gene3D" id="3.40.50.12780">
    <property type="entry name" value="N-terminal domain of ligase-like"/>
    <property type="match status" value="1"/>
</dbReference>
<sequence length="875" mass="100161">MEIVSFRNLHKNYCSFYRNTSRYRIEKINVSRLSVLFAASVFTRKIMRILRRSSLIGTVICVNFKHTRLENLYILTGCLLSGATLLNTNWHTDTKKSIEYKLRMTGCEIVIQDDTMAFEDRNMNRLDGVLYISLYEIFTPAVEEKCNSLATYLSPFDAVERAKSDSNIQRMLNHQMKESNNIPPDTIHLVAFSSGSDSDHPKASKIQYQHLYSCYDRLETMGRWDQKEPLIILVANPIYEPFTSIILSYSLYRPNTTLHLLQRYNATYWKIIWEMNEYYKHVYNDCSYKIFTSLYPRQLEALLTLEQVAKECSIFDPIIDYKHLVPIPPQGITETVIEYNGDDEQMIDEYSRLMDRNTGQWEGLGDSSDMKGSNSAAEMIDPAPKETCTDPCALFDTKCSEGHKSLFTGSSGAEDLPPKHLDPSPASGSGEFEDFLTGGGRMKGIHNPLQANFTPGYSRYGAVKTMFRLNKFDFKAASKPFGQDPPGEWLLKSKIKQSLLDQSSKLKSVTWPIYNKLKLHADKIGKSESTPRTEYSRSKLQVPLYEKRTESLVNIPHSRKSSTYIPKLRMKFSELRSVLADKNVLFSLGGAPIYPETCYTFSNVCKGKISILYYGSTETAFPLIHSASGVRERDDLLNIMKRGWTHEYQGLPCRGHYVGRPFEQSDNVKVVKSVNKNNANFMIECDAGEPGYIICKANINCQLCEPRIHEDHYLGLDDVGFYLYSAEGEDSETAVKEFFWMHKVDLSLCENYPWKFRLAQTSRLIHEFICDMYDIPQNKVYVKTFGLMHGDTCIYCCAVELVQIYTGTDNEPEPTNLDVEELSKDISENLLDRCRKSEIFKGLVLPDVLRVGSIPFTYKGTPDMKLLKETFKALI</sequence>
<feature type="region of interest" description="Disordered" evidence="1">
    <location>
        <begin position="409"/>
        <end position="432"/>
    </location>
</feature>
<dbReference type="GeneID" id="24424383"/>
<organism evidence="2 3">
    <name type="scientific">Babesia microti (strain RI)</name>
    <dbReference type="NCBI Taxonomy" id="1133968"/>
    <lineage>
        <taxon>Eukaryota</taxon>
        <taxon>Sar</taxon>
        <taxon>Alveolata</taxon>
        <taxon>Apicomplexa</taxon>
        <taxon>Aconoidasida</taxon>
        <taxon>Piroplasmida</taxon>
        <taxon>Babesiidae</taxon>
        <taxon>Babesia</taxon>
    </lineage>
</organism>
<protein>
    <recommendedName>
        <fullName evidence="4">AMP-dependent synthetase/ligase domain-containing protein</fullName>
    </recommendedName>
</protein>
<dbReference type="OrthoDB" id="2962993at2759"/>
<dbReference type="EMBL" id="FO082872">
    <property type="protein sequence ID" value="SJK86068.1"/>
    <property type="molecule type" value="Genomic_DNA"/>
</dbReference>
<dbReference type="SUPFAM" id="SSF56801">
    <property type="entry name" value="Acetyl-CoA synthetase-like"/>
    <property type="match status" value="1"/>
</dbReference>
<name>A0A1R4AAP0_BABMR</name>